<accession>A0A4C1X9J0</accession>
<dbReference type="EMBL" id="BGZK01000748">
    <property type="protein sequence ID" value="GBP58925.1"/>
    <property type="molecule type" value="Genomic_DNA"/>
</dbReference>
<sequence>MDGGDSGGSDTHKTLHDCRGRKRKKASKQINDGACIPAAGATEAMQVDDLITSILTLDCIDIDYVRTSIIKTHLAASNGSLHATARSPNISFADAGGCDDNRKPDRGDIDIDTGARDVTAGAVRRRGRY</sequence>
<proteinExistence type="predicted"/>
<dbReference type="Proteomes" id="UP000299102">
    <property type="component" value="Unassembled WGS sequence"/>
</dbReference>
<gene>
    <name evidence="2" type="ORF">EVAR_46987_1</name>
</gene>
<organism evidence="2 3">
    <name type="scientific">Eumeta variegata</name>
    <name type="common">Bagworm moth</name>
    <name type="synonym">Eumeta japonica</name>
    <dbReference type="NCBI Taxonomy" id="151549"/>
    <lineage>
        <taxon>Eukaryota</taxon>
        <taxon>Metazoa</taxon>
        <taxon>Ecdysozoa</taxon>
        <taxon>Arthropoda</taxon>
        <taxon>Hexapoda</taxon>
        <taxon>Insecta</taxon>
        <taxon>Pterygota</taxon>
        <taxon>Neoptera</taxon>
        <taxon>Endopterygota</taxon>
        <taxon>Lepidoptera</taxon>
        <taxon>Glossata</taxon>
        <taxon>Ditrysia</taxon>
        <taxon>Tineoidea</taxon>
        <taxon>Psychidae</taxon>
        <taxon>Oiketicinae</taxon>
        <taxon>Eumeta</taxon>
    </lineage>
</organism>
<reference evidence="2 3" key="1">
    <citation type="journal article" date="2019" name="Commun. Biol.">
        <title>The bagworm genome reveals a unique fibroin gene that provides high tensile strength.</title>
        <authorList>
            <person name="Kono N."/>
            <person name="Nakamura H."/>
            <person name="Ohtoshi R."/>
            <person name="Tomita M."/>
            <person name="Numata K."/>
            <person name="Arakawa K."/>
        </authorList>
    </citation>
    <scope>NUCLEOTIDE SEQUENCE [LARGE SCALE GENOMIC DNA]</scope>
</reference>
<keyword evidence="3" id="KW-1185">Reference proteome</keyword>
<evidence type="ECO:0000313" key="2">
    <source>
        <dbReference type="EMBL" id="GBP58925.1"/>
    </source>
</evidence>
<protein>
    <submittedName>
        <fullName evidence="2">Uncharacterized protein</fullName>
    </submittedName>
</protein>
<dbReference type="AlphaFoldDB" id="A0A4C1X9J0"/>
<comment type="caution">
    <text evidence="2">The sequence shown here is derived from an EMBL/GenBank/DDBJ whole genome shotgun (WGS) entry which is preliminary data.</text>
</comment>
<evidence type="ECO:0000256" key="1">
    <source>
        <dbReference type="SAM" id="MobiDB-lite"/>
    </source>
</evidence>
<feature type="region of interest" description="Disordered" evidence="1">
    <location>
        <begin position="1"/>
        <end position="26"/>
    </location>
</feature>
<name>A0A4C1X9J0_EUMVA</name>
<evidence type="ECO:0000313" key="3">
    <source>
        <dbReference type="Proteomes" id="UP000299102"/>
    </source>
</evidence>
<dbReference type="OrthoDB" id="8240057at2759"/>